<feature type="transmembrane region" description="Helical" evidence="6">
    <location>
        <begin position="296"/>
        <end position="315"/>
    </location>
</feature>
<dbReference type="RefSeq" id="WP_102950796.1">
    <property type="nucleotide sequence ID" value="NZ_CP024847.1"/>
</dbReference>
<protein>
    <submittedName>
        <fullName evidence="8">MFS transporter</fullName>
    </submittedName>
</protein>
<feature type="transmembrane region" description="Helical" evidence="6">
    <location>
        <begin position="353"/>
        <end position="374"/>
    </location>
</feature>
<sequence length="415" mass="45516">MKRSPVLVIMVMLTFFAISFLTNIIGPIMPAANESFHMSLWLAGFLPFAFFIAYGVGSLPTGYFTDIYGTKSITLLGMLFAIISCWLFTLIHTLPVYLISLFFMGLGMALLQVVINPLLRTAGGEEHYSFFSVMAQMIFACGSFGSPYVYSYLVTKLPAAESGGDKFISLLASVAPATMPWVAFYLVSGIMFAILFVIIAITKFPKVELKEDERVEGLAIVFELFRSKTVWVYFIGIFAYVGTEQGVVVWISKFLETYYNASPDTIGAHISALFWAGQALGCILGMFLIKLLDQRVLLGAFIILGIIMLSCALFGGYEMALFAFPAFGFCTSVMYPGVLSLGLNSLSKHHGTFAGILCTGIIGGAIIPFAEGIIGDMIGLKYGMCLVYLTLGYMFWIALVAKPFIKNKTIFTKDK</sequence>
<keyword evidence="5 6" id="KW-0472">Membrane</keyword>
<feature type="transmembrane region" description="Helical" evidence="6">
    <location>
        <begin position="73"/>
        <end position="91"/>
    </location>
</feature>
<evidence type="ECO:0000256" key="3">
    <source>
        <dbReference type="ARBA" id="ARBA00022692"/>
    </source>
</evidence>
<keyword evidence="9" id="KW-1185">Reference proteome</keyword>
<feature type="transmembrane region" description="Helical" evidence="6">
    <location>
        <begin position="40"/>
        <end position="61"/>
    </location>
</feature>
<dbReference type="Pfam" id="PF07690">
    <property type="entry name" value="MFS_1"/>
    <property type="match status" value="1"/>
</dbReference>
<evidence type="ECO:0000256" key="5">
    <source>
        <dbReference type="ARBA" id="ARBA00023136"/>
    </source>
</evidence>
<evidence type="ECO:0000259" key="7">
    <source>
        <dbReference type="PROSITE" id="PS50850"/>
    </source>
</evidence>
<evidence type="ECO:0000256" key="1">
    <source>
        <dbReference type="ARBA" id="ARBA00004429"/>
    </source>
</evidence>
<dbReference type="InterPro" id="IPR020846">
    <property type="entry name" value="MFS_dom"/>
</dbReference>
<evidence type="ECO:0000256" key="2">
    <source>
        <dbReference type="ARBA" id="ARBA00022475"/>
    </source>
</evidence>
<dbReference type="GO" id="GO:0022857">
    <property type="term" value="F:transmembrane transporter activity"/>
    <property type="evidence" value="ECO:0007669"/>
    <property type="project" value="InterPro"/>
</dbReference>
<dbReference type="SUPFAM" id="SSF103473">
    <property type="entry name" value="MFS general substrate transporter"/>
    <property type="match status" value="1"/>
</dbReference>
<keyword evidence="4 6" id="KW-1133">Transmembrane helix</keyword>
<feature type="transmembrane region" description="Helical" evidence="6">
    <location>
        <begin position="230"/>
        <end position="252"/>
    </location>
</feature>
<feature type="transmembrane region" description="Helical" evidence="6">
    <location>
        <begin position="272"/>
        <end position="289"/>
    </location>
</feature>
<feature type="transmembrane region" description="Helical" evidence="6">
    <location>
        <begin position="7"/>
        <end position="28"/>
    </location>
</feature>
<dbReference type="PROSITE" id="PS50850">
    <property type="entry name" value="MFS"/>
    <property type="match status" value="1"/>
</dbReference>
<evidence type="ECO:0000256" key="6">
    <source>
        <dbReference type="SAM" id="Phobius"/>
    </source>
</evidence>
<dbReference type="PANTHER" id="PTHR43702:SF12">
    <property type="entry name" value="N-ACETYL GLUCOSAMINE TRANSPORTER NAGP"/>
    <property type="match status" value="1"/>
</dbReference>
<comment type="subcellular location">
    <subcellularLocation>
        <location evidence="1">Cell inner membrane</location>
        <topology evidence="1">Multi-pass membrane protein</topology>
    </subcellularLocation>
</comment>
<dbReference type="InterPro" id="IPR050375">
    <property type="entry name" value="MFS_TsgA-like"/>
</dbReference>
<dbReference type="PANTHER" id="PTHR43702">
    <property type="entry name" value="L-FUCOSE-PROTON SYMPORTER"/>
    <property type="match status" value="1"/>
</dbReference>
<dbReference type="InterPro" id="IPR011701">
    <property type="entry name" value="MFS"/>
</dbReference>
<dbReference type="KEGG" id="nba:CUN60_04060"/>
<evidence type="ECO:0000256" key="4">
    <source>
        <dbReference type="ARBA" id="ARBA00022989"/>
    </source>
</evidence>
<feature type="transmembrane region" description="Helical" evidence="6">
    <location>
        <begin position="181"/>
        <end position="201"/>
    </location>
</feature>
<keyword evidence="2" id="KW-1003">Cell membrane</keyword>
<feature type="transmembrane region" description="Helical" evidence="6">
    <location>
        <begin position="386"/>
        <end position="405"/>
    </location>
</feature>
<dbReference type="Proteomes" id="UP000236655">
    <property type="component" value="Chromosome"/>
</dbReference>
<feature type="transmembrane region" description="Helical" evidence="6">
    <location>
        <begin position="321"/>
        <end position="341"/>
    </location>
</feature>
<dbReference type="InterPro" id="IPR036259">
    <property type="entry name" value="MFS_trans_sf"/>
</dbReference>
<feature type="domain" description="Major facilitator superfamily (MFS) profile" evidence="7">
    <location>
        <begin position="7"/>
        <end position="410"/>
    </location>
</feature>
<name>A0A2I7N4U9_9NEIS</name>
<feature type="transmembrane region" description="Helical" evidence="6">
    <location>
        <begin position="97"/>
        <end position="119"/>
    </location>
</feature>
<reference evidence="9" key="1">
    <citation type="submission" date="2017-11" db="EMBL/GenBank/DDBJ databases">
        <authorList>
            <person name="Chan K.G."/>
            <person name="Lee L.S."/>
        </authorList>
    </citation>
    <scope>NUCLEOTIDE SEQUENCE [LARGE SCALE GENOMIC DNA]</scope>
    <source>
        <strain evidence="9">DSM 100970</strain>
    </source>
</reference>
<dbReference type="GO" id="GO:0005886">
    <property type="term" value="C:plasma membrane"/>
    <property type="evidence" value="ECO:0007669"/>
    <property type="project" value="UniProtKB-SubCell"/>
</dbReference>
<accession>A0A2I7N4U9</accession>
<keyword evidence="3 6" id="KW-0812">Transmembrane</keyword>
<evidence type="ECO:0000313" key="8">
    <source>
        <dbReference type="EMBL" id="AUR51497.1"/>
    </source>
</evidence>
<dbReference type="AlphaFoldDB" id="A0A2I7N4U9"/>
<proteinExistence type="predicted"/>
<feature type="transmembrane region" description="Helical" evidence="6">
    <location>
        <begin position="131"/>
        <end position="150"/>
    </location>
</feature>
<evidence type="ECO:0000313" key="9">
    <source>
        <dbReference type="Proteomes" id="UP000236655"/>
    </source>
</evidence>
<dbReference type="OrthoDB" id="9795150at2"/>
<dbReference type="EMBL" id="CP024847">
    <property type="protein sequence ID" value="AUR51497.1"/>
    <property type="molecule type" value="Genomic_DNA"/>
</dbReference>
<dbReference type="Gene3D" id="1.20.1250.20">
    <property type="entry name" value="MFS general substrate transporter like domains"/>
    <property type="match status" value="2"/>
</dbReference>
<gene>
    <name evidence="8" type="ORF">CUN60_04060</name>
</gene>
<organism evidence="8 9">
    <name type="scientific">Aquella oligotrophica</name>
    <dbReference type="NCBI Taxonomy" id="2067065"/>
    <lineage>
        <taxon>Bacteria</taxon>
        <taxon>Pseudomonadati</taxon>
        <taxon>Pseudomonadota</taxon>
        <taxon>Betaproteobacteria</taxon>
        <taxon>Neisseriales</taxon>
        <taxon>Neisseriaceae</taxon>
        <taxon>Aquella</taxon>
    </lineage>
</organism>